<dbReference type="KEGG" id="glz:GLAREA_00414"/>
<sequence length="191" mass="21696">MVNFNSHSIDLKLLLCKSGTTLFITIKLVAMSGDSSPERLFRVTVFFKRKPGMTEEEFNHHWENVHGPLVADWAVKHGIVQYTQFFTPSHLRQRITSNVPSAGVLDYDSGVDWYVRDYDAYERAYEDPYYLEVIEPDEWNFIDKSGGETGGIATAVSTLGVCRDIVRDGKSMVGKPVLDQRQKDLLESSIE</sequence>
<dbReference type="OrthoDB" id="3454835at2759"/>
<dbReference type="GO" id="GO:0016491">
    <property type="term" value="F:oxidoreductase activity"/>
    <property type="evidence" value="ECO:0007669"/>
    <property type="project" value="InterPro"/>
</dbReference>
<proteinExistence type="inferred from homology"/>
<accession>S3CWF0</accession>
<dbReference type="Gene3D" id="3.30.70.100">
    <property type="match status" value="1"/>
</dbReference>
<reference evidence="3 4" key="1">
    <citation type="journal article" date="2013" name="BMC Genomics">
        <title>Genomics-driven discovery of the pneumocandin biosynthetic gene cluster in the fungus Glarea lozoyensis.</title>
        <authorList>
            <person name="Chen L."/>
            <person name="Yue Q."/>
            <person name="Zhang X."/>
            <person name="Xiang M."/>
            <person name="Wang C."/>
            <person name="Li S."/>
            <person name="Che Y."/>
            <person name="Ortiz-Lopez F.J."/>
            <person name="Bills G.F."/>
            <person name="Liu X."/>
            <person name="An Z."/>
        </authorList>
    </citation>
    <scope>NUCLEOTIDE SEQUENCE [LARGE SCALE GENOMIC DNA]</scope>
    <source>
        <strain evidence="4">ATCC 20868 / MF5171</strain>
    </source>
</reference>
<dbReference type="SUPFAM" id="SSF54909">
    <property type="entry name" value="Dimeric alpha+beta barrel"/>
    <property type="match status" value="1"/>
</dbReference>
<protein>
    <submittedName>
        <fullName evidence="3">Dimeric alpha+beta barrel</fullName>
    </submittedName>
</protein>
<dbReference type="HOGENOM" id="CLU_115019_0_0_1"/>
<organism evidence="3 4">
    <name type="scientific">Glarea lozoyensis (strain ATCC 20868 / MF5171)</name>
    <dbReference type="NCBI Taxonomy" id="1116229"/>
    <lineage>
        <taxon>Eukaryota</taxon>
        <taxon>Fungi</taxon>
        <taxon>Dikarya</taxon>
        <taxon>Ascomycota</taxon>
        <taxon>Pezizomycotina</taxon>
        <taxon>Leotiomycetes</taxon>
        <taxon>Helotiales</taxon>
        <taxon>Helotiaceae</taxon>
        <taxon>Glarea</taxon>
    </lineage>
</organism>
<dbReference type="RefSeq" id="XP_008083363.1">
    <property type="nucleotide sequence ID" value="XM_008085172.1"/>
</dbReference>
<evidence type="ECO:0000259" key="2">
    <source>
        <dbReference type="Pfam" id="PF07110"/>
    </source>
</evidence>
<dbReference type="EMBL" id="KE145367">
    <property type="protein sequence ID" value="EPE29254.1"/>
    <property type="molecule type" value="Genomic_DNA"/>
</dbReference>
<dbReference type="Pfam" id="PF07110">
    <property type="entry name" value="EthD"/>
    <property type="match status" value="1"/>
</dbReference>
<dbReference type="STRING" id="1116229.S3CWF0"/>
<gene>
    <name evidence="3" type="ORF">GLAREA_00414</name>
</gene>
<keyword evidence="4" id="KW-1185">Reference proteome</keyword>
<dbReference type="Proteomes" id="UP000016922">
    <property type="component" value="Unassembled WGS sequence"/>
</dbReference>
<evidence type="ECO:0000313" key="4">
    <source>
        <dbReference type="Proteomes" id="UP000016922"/>
    </source>
</evidence>
<dbReference type="AlphaFoldDB" id="S3CWF0"/>
<dbReference type="InterPro" id="IPR009799">
    <property type="entry name" value="EthD_dom"/>
</dbReference>
<name>S3CWF0_GLAL2</name>
<evidence type="ECO:0000256" key="1">
    <source>
        <dbReference type="ARBA" id="ARBA00005986"/>
    </source>
</evidence>
<dbReference type="InterPro" id="IPR011008">
    <property type="entry name" value="Dimeric_a/b-barrel"/>
</dbReference>
<dbReference type="GeneID" id="19459472"/>
<evidence type="ECO:0000313" key="3">
    <source>
        <dbReference type="EMBL" id="EPE29254.1"/>
    </source>
</evidence>
<comment type="similarity">
    <text evidence="1">Belongs to the tpcK family.</text>
</comment>
<feature type="domain" description="EthD" evidence="2">
    <location>
        <begin position="50"/>
        <end position="145"/>
    </location>
</feature>
<dbReference type="eggNOG" id="ENOG502STMR">
    <property type="taxonomic scope" value="Eukaryota"/>
</dbReference>